<protein>
    <submittedName>
        <fullName evidence="1">Uncharacterized protein</fullName>
    </submittedName>
</protein>
<evidence type="ECO:0000313" key="2">
    <source>
        <dbReference type="Proteomes" id="UP001295684"/>
    </source>
</evidence>
<reference evidence="1" key="1">
    <citation type="submission" date="2023-07" db="EMBL/GenBank/DDBJ databases">
        <authorList>
            <consortium name="AG Swart"/>
            <person name="Singh M."/>
            <person name="Singh A."/>
            <person name="Seah K."/>
            <person name="Emmerich C."/>
        </authorList>
    </citation>
    <scope>NUCLEOTIDE SEQUENCE</scope>
    <source>
        <strain evidence="1">DP1</strain>
    </source>
</reference>
<sequence>MATDRLEANQSISFHNKTLEGPSLLKFDQNSSRKRIKGGVSGAEFEKLYGHISVTKQPSFMERKDSYRGIGWGVLNSKLTTLPAISDNLKRFLKHRKSEEESVTQNYLNSPIKLENRGIAPQESHQSMSRKPSLNNRDFVKQIDKEYKSTGASGFLRLNGSFSNHVDKKLQLKPDLYHSLNMMSQKKAIFRKFNNSVNALSKNAGDTKSSHFTKTNSDNMALGGSSKVMMMYNRCEKHENWKKFQIKRSQHNLSLRHSQVTSTLPALKFQKEKLFKPKKTFSRRKS</sequence>
<name>A0AAD1XPH2_EUPCR</name>
<evidence type="ECO:0000313" key="1">
    <source>
        <dbReference type="EMBL" id="CAI2376678.1"/>
    </source>
</evidence>
<accession>A0AAD1XPH2</accession>
<organism evidence="1 2">
    <name type="scientific">Euplotes crassus</name>
    <dbReference type="NCBI Taxonomy" id="5936"/>
    <lineage>
        <taxon>Eukaryota</taxon>
        <taxon>Sar</taxon>
        <taxon>Alveolata</taxon>
        <taxon>Ciliophora</taxon>
        <taxon>Intramacronucleata</taxon>
        <taxon>Spirotrichea</taxon>
        <taxon>Hypotrichia</taxon>
        <taxon>Euplotida</taxon>
        <taxon>Euplotidae</taxon>
        <taxon>Moneuplotes</taxon>
    </lineage>
</organism>
<gene>
    <name evidence="1" type="ORF">ECRASSUSDP1_LOCUS18048</name>
</gene>
<keyword evidence="2" id="KW-1185">Reference proteome</keyword>
<comment type="caution">
    <text evidence="1">The sequence shown here is derived from an EMBL/GenBank/DDBJ whole genome shotgun (WGS) entry which is preliminary data.</text>
</comment>
<dbReference type="EMBL" id="CAMPGE010018241">
    <property type="protein sequence ID" value="CAI2376678.1"/>
    <property type="molecule type" value="Genomic_DNA"/>
</dbReference>
<proteinExistence type="predicted"/>
<dbReference type="AlphaFoldDB" id="A0AAD1XPH2"/>
<dbReference type="Proteomes" id="UP001295684">
    <property type="component" value="Unassembled WGS sequence"/>
</dbReference>